<dbReference type="RefSeq" id="WP_136348809.1">
    <property type="nucleotide sequence ID" value="NZ_SSOC01000005.1"/>
</dbReference>
<dbReference type="Gene3D" id="3.90.550.10">
    <property type="entry name" value="Spore Coat Polysaccharide Biosynthesis Protein SpsA, Chain A"/>
    <property type="match status" value="1"/>
</dbReference>
<dbReference type="EMBL" id="SSOC01000005">
    <property type="protein sequence ID" value="THF63648.1"/>
    <property type="molecule type" value="Genomic_DNA"/>
</dbReference>
<evidence type="ECO:0000256" key="3">
    <source>
        <dbReference type="ARBA" id="ARBA00022679"/>
    </source>
</evidence>
<evidence type="ECO:0000259" key="4">
    <source>
        <dbReference type="Pfam" id="PF00535"/>
    </source>
</evidence>
<keyword evidence="6" id="KW-1185">Reference proteome</keyword>
<dbReference type="GO" id="GO:0016757">
    <property type="term" value="F:glycosyltransferase activity"/>
    <property type="evidence" value="ECO:0007669"/>
    <property type="project" value="UniProtKB-KW"/>
</dbReference>
<dbReference type="CDD" id="cd00761">
    <property type="entry name" value="Glyco_tranf_GTA_type"/>
    <property type="match status" value="1"/>
</dbReference>
<organism evidence="5 6">
    <name type="scientific">Pseudothauera nasutitermitis</name>
    <dbReference type="NCBI Taxonomy" id="2565930"/>
    <lineage>
        <taxon>Bacteria</taxon>
        <taxon>Pseudomonadati</taxon>
        <taxon>Pseudomonadota</taxon>
        <taxon>Betaproteobacteria</taxon>
        <taxon>Rhodocyclales</taxon>
        <taxon>Zoogloeaceae</taxon>
        <taxon>Pseudothauera</taxon>
    </lineage>
</organism>
<sequence>MTGATVLLATYNGAATLLRVLEAHTLLEAPRGGWRLVVIDNASTDDTPAILSRYAGRLPLTVLRTGRRGKNLALNLGLQHASGDLVVFTDDDAPPAPDWLAALCRCAAEQPDYDIFGGRIEALWPHEPPEWIGRLVNLGATFAITPAGLASGPIPAAQAWGANMAIRRRVFDQGQRFDEGVGPAAGNYVMGSEVEFTGRLERLGHRAWFCAQARVGHFIRPHQLSREWIVGRAYRLGRHMFHQERPALRADERLLLGAPRWKYRRLLDEQLRRLLARLRRDHDAAFTADWEAALLRGYLHEARQATRSAP</sequence>
<dbReference type="OrthoDB" id="8779556at2"/>
<evidence type="ECO:0000313" key="6">
    <source>
        <dbReference type="Proteomes" id="UP000308430"/>
    </source>
</evidence>
<comment type="similarity">
    <text evidence="1">Belongs to the glycosyltransferase 2 family.</text>
</comment>
<accession>A0A4S4AUS4</accession>
<dbReference type="InterPro" id="IPR001173">
    <property type="entry name" value="Glyco_trans_2-like"/>
</dbReference>
<reference evidence="5 6" key="1">
    <citation type="submission" date="2019-04" db="EMBL/GenBank/DDBJ databases">
        <title>Azoarcus nasutitermitis sp. nov. isolated from termite nest.</title>
        <authorList>
            <person name="Lin S.-Y."/>
            <person name="Hameed A."/>
            <person name="Hsu Y.-H."/>
            <person name="Young C.-C."/>
        </authorList>
    </citation>
    <scope>NUCLEOTIDE SEQUENCE [LARGE SCALE GENOMIC DNA]</scope>
    <source>
        <strain evidence="5 6">CC-YHH838</strain>
    </source>
</reference>
<keyword evidence="2" id="KW-0328">Glycosyltransferase</keyword>
<dbReference type="Pfam" id="PF00535">
    <property type="entry name" value="Glycos_transf_2"/>
    <property type="match status" value="1"/>
</dbReference>
<gene>
    <name evidence="5" type="ORF">E6C76_13735</name>
</gene>
<evidence type="ECO:0000256" key="2">
    <source>
        <dbReference type="ARBA" id="ARBA00022676"/>
    </source>
</evidence>
<feature type="domain" description="Glycosyltransferase 2-like" evidence="4">
    <location>
        <begin position="5"/>
        <end position="172"/>
    </location>
</feature>
<dbReference type="SUPFAM" id="SSF53448">
    <property type="entry name" value="Nucleotide-diphospho-sugar transferases"/>
    <property type="match status" value="1"/>
</dbReference>
<dbReference type="PANTHER" id="PTHR43179">
    <property type="entry name" value="RHAMNOSYLTRANSFERASE WBBL"/>
    <property type="match status" value="1"/>
</dbReference>
<proteinExistence type="inferred from homology"/>
<protein>
    <submittedName>
        <fullName evidence="5">Glycosyltransferase family 2 protein</fullName>
    </submittedName>
</protein>
<evidence type="ECO:0000313" key="5">
    <source>
        <dbReference type="EMBL" id="THF63648.1"/>
    </source>
</evidence>
<evidence type="ECO:0000256" key="1">
    <source>
        <dbReference type="ARBA" id="ARBA00006739"/>
    </source>
</evidence>
<dbReference type="InterPro" id="IPR029044">
    <property type="entry name" value="Nucleotide-diphossugar_trans"/>
</dbReference>
<dbReference type="PANTHER" id="PTHR43179:SF12">
    <property type="entry name" value="GALACTOFURANOSYLTRANSFERASE GLFT2"/>
    <property type="match status" value="1"/>
</dbReference>
<comment type="caution">
    <text evidence="5">The sequence shown here is derived from an EMBL/GenBank/DDBJ whole genome shotgun (WGS) entry which is preliminary data.</text>
</comment>
<dbReference type="Proteomes" id="UP000308430">
    <property type="component" value="Unassembled WGS sequence"/>
</dbReference>
<keyword evidence="3 5" id="KW-0808">Transferase</keyword>
<name>A0A4S4AUS4_9RHOO</name>
<dbReference type="AlphaFoldDB" id="A0A4S4AUS4"/>